<dbReference type="Proteomes" id="UP001057402">
    <property type="component" value="Chromosome 2"/>
</dbReference>
<evidence type="ECO:0000313" key="2">
    <source>
        <dbReference type="Proteomes" id="UP001057402"/>
    </source>
</evidence>
<sequence length="112" mass="12202">MFVSEPDYGSGQKSRACDHRREDLEVRGGKGGLLQDCIEASRINVRRMLSGLNDVSTPVGSGRVGSGPGFRTDYMQMQIRRKASGGIVGERGNGAELLEMQSLVMRKLISQT</sequence>
<reference evidence="2" key="1">
    <citation type="journal article" date="2023" name="Front. Plant Sci.">
        <title>Chromosomal-level genome assembly of Melastoma candidum provides insights into trichome evolution.</title>
        <authorList>
            <person name="Zhong Y."/>
            <person name="Wu W."/>
            <person name="Sun C."/>
            <person name="Zou P."/>
            <person name="Liu Y."/>
            <person name="Dai S."/>
            <person name="Zhou R."/>
        </authorList>
    </citation>
    <scope>NUCLEOTIDE SEQUENCE [LARGE SCALE GENOMIC DNA]</scope>
</reference>
<evidence type="ECO:0000313" key="1">
    <source>
        <dbReference type="EMBL" id="KAI4386399.1"/>
    </source>
</evidence>
<dbReference type="EMBL" id="CM042881">
    <property type="protein sequence ID" value="KAI4386399.1"/>
    <property type="molecule type" value="Genomic_DNA"/>
</dbReference>
<comment type="caution">
    <text evidence="1">The sequence shown here is derived from an EMBL/GenBank/DDBJ whole genome shotgun (WGS) entry which is preliminary data.</text>
</comment>
<protein>
    <submittedName>
        <fullName evidence="1">Uncharacterized protein</fullName>
    </submittedName>
</protein>
<organism evidence="1 2">
    <name type="scientific">Melastoma candidum</name>
    <dbReference type="NCBI Taxonomy" id="119954"/>
    <lineage>
        <taxon>Eukaryota</taxon>
        <taxon>Viridiplantae</taxon>
        <taxon>Streptophyta</taxon>
        <taxon>Embryophyta</taxon>
        <taxon>Tracheophyta</taxon>
        <taxon>Spermatophyta</taxon>
        <taxon>Magnoliopsida</taxon>
        <taxon>eudicotyledons</taxon>
        <taxon>Gunneridae</taxon>
        <taxon>Pentapetalae</taxon>
        <taxon>rosids</taxon>
        <taxon>malvids</taxon>
        <taxon>Myrtales</taxon>
        <taxon>Melastomataceae</taxon>
        <taxon>Melastomatoideae</taxon>
        <taxon>Melastomateae</taxon>
        <taxon>Melastoma</taxon>
    </lineage>
</organism>
<name>A0ACB9S5I3_9MYRT</name>
<accession>A0ACB9S5I3</accession>
<gene>
    <name evidence="1" type="ORF">MLD38_004332</name>
</gene>
<keyword evidence="2" id="KW-1185">Reference proteome</keyword>
<proteinExistence type="predicted"/>